<feature type="domain" description="Aminoglycoside phosphotransferase" evidence="1">
    <location>
        <begin position="49"/>
        <end position="212"/>
    </location>
</feature>
<sequence>MHADATQAAVAVAESLGLTVHAAVTLHNSNKLTLRLQPCDVLARVATVTDKSPQFEVDIARRLAEAGSPVATLISPEVFARDDYVVTLWTYYEPATTQPIRPADYAAALAQLHAGMRQVDLPTPRFTDRIAEAQALVADPARTPKLPDADRTFLAATLERLGRAVSSSGRPEQLLHGEPHPGNLLATSTGPLFIDFETCCRGPLEFDVAHAPEEVADHYPDLDRDLLRDCRTLVLAIITTWRWDRDDQFPNGPQLGIEWLNDLRQATTVR</sequence>
<name>A0ABS1VZQ2_9ACTN</name>
<dbReference type="Pfam" id="PF01636">
    <property type="entry name" value="APH"/>
    <property type="match status" value="1"/>
</dbReference>
<dbReference type="EMBL" id="JAENHO010000012">
    <property type="protein sequence ID" value="MBL7259930.1"/>
    <property type="molecule type" value="Genomic_DNA"/>
</dbReference>
<accession>A0ABS1VZQ2</accession>
<dbReference type="InterPro" id="IPR002575">
    <property type="entry name" value="Aminoglycoside_PTrfase"/>
</dbReference>
<proteinExistence type="predicted"/>
<gene>
    <name evidence="2" type="ORF">JKJ07_36975</name>
</gene>
<dbReference type="SUPFAM" id="SSF56112">
    <property type="entry name" value="Protein kinase-like (PK-like)"/>
    <property type="match status" value="1"/>
</dbReference>
<evidence type="ECO:0000259" key="1">
    <source>
        <dbReference type="Pfam" id="PF01636"/>
    </source>
</evidence>
<protein>
    <submittedName>
        <fullName evidence="2">Aminoglycoside phosphotransferase family protein</fullName>
    </submittedName>
</protein>
<keyword evidence="3" id="KW-1185">Reference proteome</keyword>
<evidence type="ECO:0000313" key="3">
    <source>
        <dbReference type="Proteomes" id="UP000598996"/>
    </source>
</evidence>
<comment type="caution">
    <text evidence="2">The sequence shown here is derived from an EMBL/GenBank/DDBJ whole genome shotgun (WGS) entry which is preliminary data.</text>
</comment>
<dbReference type="InterPro" id="IPR011009">
    <property type="entry name" value="Kinase-like_dom_sf"/>
</dbReference>
<dbReference type="Gene3D" id="3.90.1200.10">
    <property type="match status" value="1"/>
</dbReference>
<evidence type="ECO:0000313" key="2">
    <source>
        <dbReference type="EMBL" id="MBL7259930.1"/>
    </source>
</evidence>
<dbReference type="RefSeq" id="WP_202996620.1">
    <property type="nucleotide sequence ID" value="NZ_JAENHO010000012.1"/>
</dbReference>
<organism evidence="2 3">
    <name type="scientific">Paractinoplanes lichenicola</name>
    <dbReference type="NCBI Taxonomy" id="2802976"/>
    <lineage>
        <taxon>Bacteria</taxon>
        <taxon>Bacillati</taxon>
        <taxon>Actinomycetota</taxon>
        <taxon>Actinomycetes</taxon>
        <taxon>Micromonosporales</taxon>
        <taxon>Micromonosporaceae</taxon>
        <taxon>Paractinoplanes</taxon>
    </lineage>
</organism>
<reference evidence="2 3" key="1">
    <citation type="submission" date="2021-01" db="EMBL/GenBank/DDBJ databases">
        <title>Actinoplanes sp. nov. LDG1-01 isolated from lichen.</title>
        <authorList>
            <person name="Saeng-In P."/>
            <person name="Phongsopitanun W."/>
            <person name="Kanchanasin P."/>
            <person name="Yuki M."/>
            <person name="Kudo T."/>
            <person name="Ohkuma M."/>
            <person name="Tanasupawat S."/>
        </authorList>
    </citation>
    <scope>NUCLEOTIDE SEQUENCE [LARGE SCALE GENOMIC DNA]</scope>
    <source>
        <strain evidence="2 3">LDG1-01</strain>
    </source>
</reference>
<dbReference type="Proteomes" id="UP000598996">
    <property type="component" value="Unassembled WGS sequence"/>
</dbReference>